<evidence type="ECO:0000259" key="3">
    <source>
        <dbReference type="Pfam" id="PF10979"/>
    </source>
</evidence>
<dbReference type="InterPro" id="IPR055592">
    <property type="entry name" value="DUF7168"/>
</dbReference>
<evidence type="ECO:0000313" key="5">
    <source>
        <dbReference type="EMBL" id="KAJ4479073.1"/>
    </source>
</evidence>
<keyword evidence="1" id="KW-0175">Coiled coil</keyword>
<evidence type="ECO:0000259" key="4">
    <source>
        <dbReference type="Pfam" id="PF23771"/>
    </source>
</evidence>
<dbReference type="OrthoDB" id="3067443at2759"/>
<accession>A0A9W9DNI0</accession>
<evidence type="ECO:0000256" key="2">
    <source>
        <dbReference type="SAM" id="MobiDB-lite"/>
    </source>
</evidence>
<feature type="coiled-coil region" evidence="1">
    <location>
        <begin position="241"/>
        <end position="289"/>
    </location>
</feature>
<dbReference type="AlphaFoldDB" id="A0A9W9DNI0"/>
<evidence type="ECO:0000313" key="6">
    <source>
        <dbReference type="Proteomes" id="UP001150266"/>
    </source>
</evidence>
<dbReference type="Pfam" id="PF10979">
    <property type="entry name" value="DUF2786"/>
    <property type="match status" value="1"/>
</dbReference>
<comment type="caution">
    <text evidence="5">The sequence shown here is derived from an EMBL/GenBank/DDBJ whole genome shotgun (WGS) entry which is preliminary data.</text>
</comment>
<keyword evidence="6" id="KW-1185">Reference proteome</keyword>
<feature type="domain" description="DUF7168" evidence="4">
    <location>
        <begin position="141"/>
        <end position="272"/>
    </location>
</feature>
<protein>
    <recommendedName>
        <fullName evidence="7">DUF2786 domain-containing protein</fullName>
    </recommendedName>
</protein>
<proteinExistence type="predicted"/>
<sequence length="505" mass="57231">MARARRATLDRKRKFVFDEDSELEALNSDSDYVAGSDADDDFAPTHRKAKKAKVLPKPPSKATVVILAETDIGSTQRLENVDQMTLERIKKALNLSKHPGTTEIEARQALRLAMKMMEKLNISQAQVLENMDEKEDMLKQAGQSVVSVCCQEGKSMYISAWASTASSAVSDMFDVKCFTELGEQSNQVKYTFYGLGPNTASAAVGFETVYNLIMAWRMANKEAKGINAKNAYCRGVADGFYSFSQREKRREEKQAREAEVRRLEAQRKAEEEQRQKEIERLELENIEIKPKFDIKVKIEDEEEEKIVRSTPAPGPSYSPLADDDSDEDAGYNDGDYGDNVSDEGSHLWEGLDTEEAQAEDAVAPDFQVKGETRDLDLDELLKKSDERARDPTWTKDLKKRDNHRVKEEVQDVKIPKAEMNEALPKAEEMEETSWQSAGALIAFRHTSLLLADDYLKKKGLKLRSRGKRAEIKFKDQNAVQSYDKGWEDAKKIDLKRKRIKASTDD</sequence>
<organism evidence="5 6">
    <name type="scientific">Lentinula aciculospora</name>
    <dbReference type="NCBI Taxonomy" id="153920"/>
    <lineage>
        <taxon>Eukaryota</taxon>
        <taxon>Fungi</taxon>
        <taxon>Dikarya</taxon>
        <taxon>Basidiomycota</taxon>
        <taxon>Agaricomycotina</taxon>
        <taxon>Agaricomycetes</taxon>
        <taxon>Agaricomycetidae</taxon>
        <taxon>Agaricales</taxon>
        <taxon>Marasmiineae</taxon>
        <taxon>Omphalotaceae</taxon>
        <taxon>Lentinula</taxon>
    </lineage>
</organism>
<evidence type="ECO:0000256" key="1">
    <source>
        <dbReference type="SAM" id="Coils"/>
    </source>
</evidence>
<dbReference type="EMBL" id="JAOTPV010000008">
    <property type="protein sequence ID" value="KAJ4479073.1"/>
    <property type="molecule type" value="Genomic_DNA"/>
</dbReference>
<feature type="region of interest" description="Disordered" evidence="2">
    <location>
        <begin position="302"/>
        <end position="370"/>
    </location>
</feature>
<evidence type="ECO:0008006" key="7">
    <source>
        <dbReference type="Google" id="ProtNLM"/>
    </source>
</evidence>
<feature type="domain" description="DUF2786" evidence="3">
    <location>
        <begin position="86"/>
        <end position="124"/>
    </location>
</feature>
<gene>
    <name evidence="5" type="ORF">J3R30DRAFT_3473915</name>
</gene>
<dbReference type="InterPro" id="IPR024498">
    <property type="entry name" value="DUF2786"/>
</dbReference>
<dbReference type="Proteomes" id="UP001150266">
    <property type="component" value="Unassembled WGS sequence"/>
</dbReference>
<name>A0A9W9DNI0_9AGAR</name>
<dbReference type="Pfam" id="PF23771">
    <property type="entry name" value="DUF7168"/>
    <property type="match status" value="1"/>
</dbReference>
<feature type="compositionally biased region" description="Acidic residues" evidence="2">
    <location>
        <begin position="321"/>
        <end position="330"/>
    </location>
</feature>
<reference evidence="5" key="1">
    <citation type="submission" date="2022-08" db="EMBL/GenBank/DDBJ databases">
        <title>A Global Phylogenomic Analysis of the Shiitake Genus Lentinula.</title>
        <authorList>
            <consortium name="DOE Joint Genome Institute"/>
            <person name="Sierra-Patev S."/>
            <person name="Min B."/>
            <person name="Naranjo-Ortiz M."/>
            <person name="Looney B."/>
            <person name="Konkel Z."/>
            <person name="Slot J.C."/>
            <person name="Sakamoto Y."/>
            <person name="Steenwyk J.L."/>
            <person name="Rokas A."/>
            <person name="Carro J."/>
            <person name="Camarero S."/>
            <person name="Ferreira P."/>
            <person name="Molpeceres G."/>
            <person name="Ruiz-Duenas F.J."/>
            <person name="Serrano A."/>
            <person name="Henrissat B."/>
            <person name="Drula E."/>
            <person name="Hughes K.W."/>
            <person name="Mata J.L."/>
            <person name="Ishikawa N.K."/>
            <person name="Vargas-Isla R."/>
            <person name="Ushijima S."/>
            <person name="Smith C.A."/>
            <person name="Ahrendt S."/>
            <person name="Andreopoulos W."/>
            <person name="He G."/>
            <person name="Labutti K."/>
            <person name="Lipzen A."/>
            <person name="Ng V."/>
            <person name="Riley R."/>
            <person name="Sandor L."/>
            <person name="Barry K."/>
            <person name="Martinez A.T."/>
            <person name="Xiao Y."/>
            <person name="Gibbons J.G."/>
            <person name="Terashima K."/>
            <person name="Grigoriev I.V."/>
            <person name="Hibbett D.S."/>
        </authorList>
    </citation>
    <scope>NUCLEOTIDE SEQUENCE</scope>
    <source>
        <strain evidence="5">JLM2183</strain>
    </source>
</reference>